<feature type="domain" description="Hcy-binding" evidence="5">
    <location>
        <begin position="1"/>
        <end position="289"/>
    </location>
</feature>
<dbReference type="RefSeq" id="WP_089271894.1">
    <property type="nucleotide sequence ID" value="NZ_FZNN01000014.1"/>
</dbReference>
<dbReference type="GO" id="GO:0008168">
    <property type="term" value="F:methyltransferase activity"/>
    <property type="evidence" value="ECO:0007669"/>
    <property type="project" value="UniProtKB-UniRule"/>
</dbReference>
<keyword evidence="1 4" id="KW-0489">Methyltransferase</keyword>
<dbReference type="PROSITE" id="PS50970">
    <property type="entry name" value="HCY"/>
    <property type="match status" value="1"/>
</dbReference>
<organism evidence="6 7">
    <name type="scientific">Puniceibacterium sediminis</name>
    <dbReference type="NCBI Taxonomy" id="1608407"/>
    <lineage>
        <taxon>Bacteria</taxon>
        <taxon>Pseudomonadati</taxon>
        <taxon>Pseudomonadota</taxon>
        <taxon>Alphaproteobacteria</taxon>
        <taxon>Rhodobacterales</taxon>
        <taxon>Paracoccaceae</taxon>
        <taxon>Puniceibacterium</taxon>
    </lineage>
</organism>
<feature type="binding site" evidence="3 4">
    <location>
        <position position="201"/>
    </location>
    <ligand>
        <name>Zn(2+)</name>
        <dbReference type="ChEBI" id="CHEBI:29105"/>
    </ligand>
</feature>
<dbReference type="Gene3D" id="3.20.20.330">
    <property type="entry name" value="Homocysteine-binding-like domain"/>
    <property type="match status" value="1"/>
</dbReference>
<dbReference type="InterPro" id="IPR036589">
    <property type="entry name" value="HCY_dom_sf"/>
</dbReference>
<accession>A0A238Y1Y3</accession>
<dbReference type="InterPro" id="IPR017226">
    <property type="entry name" value="BHMT-like"/>
</dbReference>
<sequence length="297" mass="31090">MSVITLMDGGMGQELIHRAGGAPTPLWATQVMIDTPDLVGAVHDDFFAAGARMAKTNSYAVHRDRLVGTGYEDRFAALLRTSVDQAVASRDRAGGGLAAGCLGPLRASYRPDLHPPAEEAIPLYAEVAQILTPGCDLLICETVASLDHARSVLKGASSAGLPVWLSLTVMDTDGTRLRSGEPLAAVQEIAQGGAQAILVNCSAPEAIPAALQILSHASLPFGAYANGFERITPEFLLDKPTVESLSARRDLTPEIYADHVLRWADIGATLIGGCCEVGPAHIAAVAQSLTAAGYKLE</sequence>
<dbReference type="GO" id="GO:0032259">
    <property type="term" value="P:methylation"/>
    <property type="evidence" value="ECO:0007669"/>
    <property type="project" value="UniProtKB-KW"/>
</dbReference>
<dbReference type="SUPFAM" id="SSF82282">
    <property type="entry name" value="Homocysteine S-methyltransferase"/>
    <property type="match status" value="1"/>
</dbReference>
<keyword evidence="2 4" id="KW-0808">Transferase</keyword>
<dbReference type="EMBL" id="FZNN01000014">
    <property type="protein sequence ID" value="SNR65296.1"/>
    <property type="molecule type" value="Genomic_DNA"/>
</dbReference>
<evidence type="ECO:0000259" key="5">
    <source>
        <dbReference type="PROSITE" id="PS50970"/>
    </source>
</evidence>
<feature type="binding site" evidence="3 4">
    <location>
        <position position="274"/>
    </location>
    <ligand>
        <name>Zn(2+)</name>
        <dbReference type="ChEBI" id="CHEBI:29105"/>
    </ligand>
</feature>
<comment type="cofactor">
    <cofactor evidence="3">
        <name>Zn(2+)</name>
        <dbReference type="ChEBI" id="CHEBI:29105"/>
    </cofactor>
    <text evidence="3">Binds 1 zinc ion per subunit.</text>
</comment>
<feature type="binding site" evidence="3 4">
    <location>
        <position position="275"/>
    </location>
    <ligand>
        <name>Zn(2+)</name>
        <dbReference type="ChEBI" id="CHEBI:29105"/>
    </ligand>
</feature>
<reference evidence="6 7" key="1">
    <citation type="submission" date="2017-06" db="EMBL/GenBank/DDBJ databases">
        <authorList>
            <person name="Kim H.J."/>
            <person name="Triplett B.A."/>
        </authorList>
    </citation>
    <scope>NUCLEOTIDE SEQUENCE [LARGE SCALE GENOMIC DNA]</scope>
    <source>
        <strain evidence="6 7">DSM 29052</strain>
    </source>
</reference>
<proteinExistence type="predicted"/>
<protein>
    <submittedName>
        <fullName evidence="6">Homocysteine S-methyltransferase</fullName>
    </submittedName>
</protein>
<dbReference type="AlphaFoldDB" id="A0A238Y1Y3"/>
<dbReference type="PIRSF" id="PIRSF037505">
    <property type="entry name" value="Betaine_HMT"/>
    <property type="match status" value="1"/>
</dbReference>
<dbReference type="GO" id="GO:0009086">
    <property type="term" value="P:methionine biosynthetic process"/>
    <property type="evidence" value="ECO:0007669"/>
    <property type="project" value="InterPro"/>
</dbReference>
<evidence type="ECO:0000256" key="4">
    <source>
        <dbReference type="PROSITE-ProRule" id="PRU00333"/>
    </source>
</evidence>
<name>A0A238Y1Y3_9RHOB</name>
<dbReference type="PANTHER" id="PTHR11103:SF18">
    <property type="entry name" value="SLR1189 PROTEIN"/>
    <property type="match status" value="1"/>
</dbReference>
<evidence type="ECO:0000256" key="2">
    <source>
        <dbReference type="ARBA" id="ARBA00022679"/>
    </source>
</evidence>
<dbReference type="PANTHER" id="PTHR11103">
    <property type="entry name" value="SLR1189 PROTEIN"/>
    <property type="match status" value="1"/>
</dbReference>
<dbReference type="Proteomes" id="UP000198417">
    <property type="component" value="Unassembled WGS sequence"/>
</dbReference>
<evidence type="ECO:0000313" key="6">
    <source>
        <dbReference type="EMBL" id="SNR65296.1"/>
    </source>
</evidence>
<gene>
    <name evidence="6" type="ORF">SAMN06265370_11466</name>
</gene>
<dbReference type="OrthoDB" id="9803687at2"/>
<keyword evidence="7" id="KW-1185">Reference proteome</keyword>
<evidence type="ECO:0000256" key="3">
    <source>
        <dbReference type="PIRSR" id="PIRSR037505-2"/>
    </source>
</evidence>
<keyword evidence="3 4" id="KW-0862">Zinc</keyword>
<dbReference type="Pfam" id="PF02574">
    <property type="entry name" value="S-methyl_trans"/>
    <property type="match status" value="1"/>
</dbReference>
<keyword evidence="3 4" id="KW-0479">Metal-binding</keyword>
<dbReference type="InterPro" id="IPR003726">
    <property type="entry name" value="HCY_dom"/>
</dbReference>
<evidence type="ECO:0000313" key="7">
    <source>
        <dbReference type="Proteomes" id="UP000198417"/>
    </source>
</evidence>
<dbReference type="GO" id="GO:0008270">
    <property type="term" value="F:zinc ion binding"/>
    <property type="evidence" value="ECO:0007669"/>
    <property type="project" value="InterPro"/>
</dbReference>
<evidence type="ECO:0000256" key="1">
    <source>
        <dbReference type="ARBA" id="ARBA00022603"/>
    </source>
</evidence>